<feature type="compositionally biased region" description="Low complexity" evidence="2">
    <location>
        <begin position="209"/>
        <end position="220"/>
    </location>
</feature>
<feature type="region of interest" description="Disordered" evidence="2">
    <location>
        <begin position="394"/>
        <end position="413"/>
    </location>
</feature>
<dbReference type="Proteomes" id="UP000821837">
    <property type="component" value="Chromosome 1"/>
</dbReference>
<accession>A0A9D4T9H8</accession>
<feature type="coiled-coil region" evidence="1">
    <location>
        <begin position="270"/>
        <end position="297"/>
    </location>
</feature>
<protein>
    <submittedName>
        <fullName evidence="3">Uncharacterized protein</fullName>
    </submittedName>
</protein>
<feature type="region of interest" description="Disordered" evidence="2">
    <location>
        <begin position="320"/>
        <end position="368"/>
    </location>
</feature>
<feature type="region of interest" description="Disordered" evidence="2">
    <location>
        <begin position="49"/>
        <end position="71"/>
    </location>
</feature>
<evidence type="ECO:0000256" key="2">
    <source>
        <dbReference type="SAM" id="MobiDB-lite"/>
    </source>
</evidence>
<reference evidence="3" key="1">
    <citation type="journal article" date="2020" name="Cell">
        <title>Large-Scale Comparative Analyses of Tick Genomes Elucidate Their Genetic Diversity and Vector Capacities.</title>
        <authorList>
            <consortium name="Tick Genome and Microbiome Consortium (TIGMIC)"/>
            <person name="Jia N."/>
            <person name="Wang J."/>
            <person name="Shi W."/>
            <person name="Du L."/>
            <person name="Sun Y."/>
            <person name="Zhan W."/>
            <person name="Jiang J.F."/>
            <person name="Wang Q."/>
            <person name="Zhang B."/>
            <person name="Ji P."/>
            <person name="Bell-Sakyi L."/>
            <person name="Cui X.M."/>
            <person name="Yuan T.T."/>
            <person name="Jiang B.G."/>
            <person name="Yang W.F."/>
            <person name="Lam T.T."/>
            <person name="Chang Q.C."/>
            <person name="Ding S.J."/>
            <person name="Wang X.J."/>
            <person name="Zhu J.G."/>
            <person name="Ruan X.D."/>
            <person name="Zhao L."/>
            <person name="Wei J.T."/>
            <person name="Ye R.Z."/>
            <person name="Que T.C."/>
            <person name="Du C.H."/>
            <person name="Zhou Y.H."/>
            <person name="Cheng J.X."/>
            <person name="Dai P.F."/>
            <person name="Guo W.B."/>
            <person name="Han X.H."/>
            <person name="Huang E.J."/>
            <person name="Li L.F."/>
            <person name="Wei W."/>
            <person name="Gao Y.C."/>
            <person name="Liu J.Z."/>
            <person name="Shao H.Z."/>
            <person name="Wang X."/>
            <person name="Wang C.C."/>
            <person name="Yang T.C."/>
            <person name="Huo Q.B."/>
            <person name="Li W."/>
            <person name="Chen H.Y."/>
            <person name="Chen S.E."/>
            <person name="Zhou L.G."/>
            <person name="Ni X.B."/>
            <person name="Tian J.H."/>
            <person name="Sheng Y."/>
            <person name="Liu T."/>
            <person name="Pan Y.S."/>
            <person name="Xia L.Y."/>
            <person name="Li J."/>
            <person name="Zhao F."/>
            <person name="Cao W.C."/>
        </authorList>
    </citation>
    <scope>NUCLEOTIDE SEQUENCE</scope>
    <source>
        <strain evidence="3">Rsan-2018</strain>
    </source>
</reference>
<evidence type="ECO:0000313" key="4">
    <source>
        <dbReference type="Proteomes" id="UP000821837"/>
    </source>
</evidence>
<name>A0A9D4T9H8_RHISA</name>
<dbReference type="AlphaFoldDB" id="A0A9D4T9H8"/>
<comment type="caution">
    <text evidence="3">The sequence shown here is derived from an EMBL/GenBank/DDBJ whole genome shotgun (WGS) entry which is preliminary data.</text>
</comment>
<keyword evidence="1" id="KW-0175">Coiled coil</keyword>
<dbReference type="VEuPathDB" id="VectorBase:RSAN_033908"/>
<dbReference type="EMBL" id="JABSTV010001245">
    <property type="protein sequence ID" value="KAH7983298.1"/>
    <property type="molecule type" value="Genomic_DNA"/>
</dbReference>
<proteinExistence type="predicted"/>
<gene>
    <name evidence="3" type="ORF">HPB52_010728</name>
</gene>
<feature type="compositionally biased region" description="Polar residues" evidence="2">
    <location>
        <begin position="320"/>
        <end position="334"/>
    </location>
</feature>
<feature type="compositionally biased region" description="Basic and acidic residues" evidence="2">
    <location>
        <begin position="49"/>
        <end position="59"/>
    </location>
</feature>
<reference evidence="3" key="2">
    <citation type="submission" date="2021-09" db="EMBL/GenBank/DDBJ databases">
        <authorList>
            <person name="Jia N."/>
            <person name="Wang J."/>
            <person name="Shi W."/>
            <person name="Du L."/>
            <person name="Sun Y."/>
            <person name="Zhan W."/>
            <person name="Jiang J."/>
            <person name="Wang Q."/>
            <person name="Zhang B."/>
            <person name="Ji P."/>
            <person name="Sakyi L.B."/>
            <person name="Cui X."/>
            <person name="Yuan T."/>
            <person name="Jiang B."/>
            <person name="Yang W."/>
            <person name="Lam T.T.-Y."/>
            <person name="Chang Q."/>
            <person name="Ding S."/>
            <person name="Wang X."/>
            <person name="Zhu J."/>
            <person name="Ruan X."/>
            <person name="Zhao L."/>
            <person name="Wei J."/>
            <person name="Que T."/>
            <person name="Du C."/>
            <person name="Cheng J."/>
            <person name="Dai P."/>
            <person name="Han X."/>
            <person name="Huang E."/>
            <person name="Gao Y."/>
            <person name="Liu J."/>
            <person name="Shao H."/>
            <person name="Ye R."/>
            <person name="Li L."/>
            <person name="Wei W."/>
            <person name="Wang X."/>
            <person name="Wang C."/>
            <person name="Huo Q."/>
            <person name="Li W."/>
            <person name="Guo W."/>
            <person name="Chen H."/>
            <person name="Chen S."/>
            <person name="Zhou L."/>
            <person name="Zhou L."/>
            <person name="Ni X."/>
            <person name="Tian J."/>
            <person name="Zhou Y."/>
            <person name="Sheng Y."/>
            <person name="Liu T."/>
            <person name="Pan Y."/>
            <person name="Xia L."/>
            <person name="Li J."/>
            <person name="Zhao F."/>
            <person name="Cao W."/>
        </authorList>
    </citation>
    <scope>NUCLEOTIDE SEQUENCE</scope>
    <source>
        <strain evidence="3">Rsan-2018</strain>
        <tissue evidence="3">Larvae</tissue>
    </source>
</reference>
<keyword evidence="4" id="KW-1185">Reference proteome</keyword>
<evidence type="ECO:0000313" key="3">
    <source>
        <dbReference type="EMBL" id="KAH7983298.1"/>
    </source>
</evidence>
<evidence type="ECO:0000256" key="1">
    <source>
        <dbReference type="SAM" id="Coils"/>
    </source>
</evidence>
<organism evidence="3 4">
    <name type="scientific">Rhipicephalus sanguineus</name>
    <name type="common">Brown dog tick</name>
    <name type="synonym">Ixodes sanguineus</name>
    <dbReference type="NCBI Taxonomy" id="34632"/>
    <lineage>
        <taxon>Eukaryota</taxon>
        <taxon>Metazoa</taxon>
        <taxon>Ecdysozoa</taxon>
        <taxon>Arthropoda</taxon>
        <taxon>Chelicerata</taxon>
        <taxon>Arachnida</taxon>
        <taxon>Acari</taxon>
        <taxon>Parasitiformes</taxon>
        <taxon>Ixodida</taxon>
        <taxon>Ixodoidea</taxon>
        <taxon>Ixodidae</taxon>
        <taxon>Rhipicephalinae</taxon>
        <taxon>Rhipicephalus</taxon>
        <taxon>Rhipicephalus</taxon>
    </lineage>
</organism>
<feature type="region of interest" description="Disordered" evidence="2">
    <location>
        <begin position="170"/>
        <end position="224"/>
    </location>
</feature>
<sequence length="492" mass="54888">MASPPESFACLETQQKCDEDAHRCDVPAGTTDAASNCCSGDDILPTREKTLSEKCEAQPRSHSPKPSEDNECEGTNLVQYATSCITKDEVIVGDKIEPKALADSYFHDIVRKLREGLQVHGMSHENELLEALSPSEVQLLLEVYGSLPAFVEQRPEFGIAREDLRTFAYFQDPDREDQDKDTSGSCSSGFNDDCSQHEESGVGKHQRSRYSSSSSSSYESAVEEQDEEHCLKDSCSQVPSPPRYHSRCLGTVHETSHAEVQTQGWDLSRFLELQLTLQNHDSQIVQLKERLETLRQRQVGEVEPLRLKIEQLLKRPSAIPPQSTAELNNSSCIKEQTPVGKKGTEPDVNPTPPRSPLPRNLSPIPRPDNKLRAMAVDPRPLAQVDEKSLFSEKAPPMPEIDELPYGEKTADPCTDVESIRSNLEKTPPKSKMARQISKIVRMVQKKQPHYTEHEIRSKIDHMRNSQGGLSGRTLGAIVELLLDSSKPGTMKI</sequence>